<feature type="transmembrane region" description="Helical" evidence="1">
    <location>
        <begin position="97"/>
        <end position="123"/>
    </location>
</feature>
<sequence>MFAIAFHELKRQIKSIKSILIICIIFSITIAAASIANNYKGLMSMETESNVYTLGLTVTTLVAGPLFTLALSHNIINEEIKNRTIRFIATKTSRFNIVVGKFLGLSLFWFTCLFISMILISFIAHSFYLQKVILCFSFFAYFIGLAILISVLINNPTVTNILGVSLSFIFTVLGIWSTMSQNILLKTFSYLTPYNYFIHHDNDVLGYVPIVFSLLFTTLGLNIMKRRDL</sequence>
<dbReference type="Pfam" id="PF12679">
    <property type="entry name" value="ABC2_membrane_2"/>
    <property type="match status" value="1"/>
</dbReference>
<dbReference type="EMBL" id="JABANU010000041">
    <property type="protein sequence ID" value="MBI5976004.1"/>
    <property type="molecule type" value="Genomic_DNA"/>
</dbReference>
<dbReference type="RefSeq" id="WP_198618770.1">
    <property type="nucleotide sequence ID" value="NZ_JABANU010000041.1"/>
</dbReference>
<keyword evidence="3" id="KW-1185">Reference proteome</keyword>
<feature type="transmembrane region" description="Helical" evidence="1">
    <location>
        <begin position="129"/>
        <end position="153"/>
    </location>
</feature>
<keyword evidence="1" id="KW-0472">Membrane</keyword>
<comment type="caution">
    <text evidence="2">The sequence shown here is derived from an EMBL/GenBank/DDBJ whole genome shotgun (WGS) entry which is preliminary data.</text>
</comment>
<evidence type="ECO:0000313" key="3">
    <source>
        <dbReference type="Proteomes" id="UP000751852"/>
    </source>
</evidence>
<organism evidence="2 3">
    <name type="scientific">Staphylococcus canis</name>
    <dbReference type="NCBI Taxonomy" id="2724942"/>
    <lineage>
        <taxon>Bacteria</taxon>
        <taxon>Bacillati</taxon>
        <taxon>Bacillota</taxon>
        <taxon>Bacilli</taxon>
        <taxon>Bacillales</taxon>
        <taxon>Staphylococcaceae</taxon>
        <taxon>Staphylococcus</taxon>
    </lineage>
</organism>
<protein>
    <submittedName>
        <fullName evidence="2">ABC transporter permease subunit</fullName>
    </submittedName>
</protein>
<keyword evidence="1" id="KW-1133">Transmembrane helix</keyword>
<dbReference type="Proteomes" id="UP000751852">
    <property type="component" value="Unassembled WGS sequence"/>
</dbReference>
<name>A0ABS0TB78_9STAP</name>
<gene>
    <name evidence="2" type="ORF">HHH54_10610</name>
</gene>
<feature type="transmembrane region" description="Helical" evidence="1">
    <location>
        <begin position="19"/>
        <end position="39"/>
    </location>
</feature>
<proteinExistence type="predicted"/>
<evidence type="ECO:0000256" key="1">
    <source>
        <dbReference type="SAM" id="Phobius"/>
    </source>
</evidence>
<keyword evidence="1" id="KW-0812">Transmembrane</keyword>
<feature type="transmembrane region" description="Helical" evidence="1">
    <location>
        <begin position="51"/>
        <end position="76"/>
    </location>
</feature>
<dbReference type="PANTHER" id="PTHR43471">
    <property type="entry name" value="ABC TRANSPORTER PERMEASE"/>
    <property type="match status" value="1"/>
</dbReference>
<feature type="transmembrane region" description="Helical" evidence="1">
    <location>
        <begin position="160"/>
        <end position="184"/>
    </location>
</feature>
<accession>A0ABS0TB78</accession>
<feature type="transmembrane region" description="Helical" evidence="1">
    <location>
        <begin position="204"/>
        <end position="224"/>
    </location>
</feature>
<reference evidence="2 3" key="1">
    <citation type="submission" date="2020-04" db="EMBL/GenBank/DDBJ databases">
        <title>Staphylococcus species from domestic dog.</title>
        <authorList>
            <person name="Paterson G.K."/>
        </authorList>
    </citation>
    <scope>NUCLEOTIDE SEQUENCE [LARGE SCALE GENOMIC DNA]</scope>
    <source>
        <strain evidence="2 3">H16/1A</strain>
    </source>
</reference>
<evidence type="ECO:0000313" key="2">
    <source>
        <dbReference type="EMBL" id="MBI5976004.1"/>
    </source>
</evidence>